<dbReference type="InterPro" id="IPR036259">
    <property type="entry name" value="MFS_trans_sf"/>
</dbReference>
<dbReference type="Gramene" id="KCW62751">
    <property type="protein sequence ID" value="KCW62751"/>
    <property type="gene ID" value="EUGRSUZ_G00341"/>
</dbReference>
<keyword evidence="7 9" id="KW-1133">Transmembrane helix</keyword>
<feature type="transmembrane region" description="Helical" evidence="9">
    <location>
        <begin position="423"/>
        <end position="449"/>
    </location>
</feature>
<dbReference type="GO" id="GO:0015293">
    <property type="term" value="F:symporter activity"/>
    <property type="evidence" value="ECO:0007669"/>
    <property type="project" value="UniProtKB-KW"/>
</dbReference>
<dbReference type="GO" id="GO:0015144">
    <property type="term" value="F:carbohydrate transmembrane transporter activity"/>
    <property type="evidence" value="ECO:0007669"/>
    <property type="project" value="InterPro"/>
</dbReference>
<keyword evidence="5 9" id="KW-0812">Transmembrane</keyword>
<dbReference type="AlphaFoldDB" id="A0A059BA16"/>
<comment type="subcellular location">
    <subcellularLocation>
        <location evidence="1">Membrane</location>
        <topology evidence="1">Multi-pass membrane protein</topology>
    </subcellularLocation>
</comment>
<evidence type="ECO:0000313" key="11">
    <source>
        <dbReference type="EMBL" id="KCW62751.1"/>
    </source>
</evidence>
<comment type="similarity">
    <text evidence="2">Belongs to the major facilitator superfamily. Sugar transporter (TC 2.A.1.1) family.</text>
</comment>
<name>A0A059BA16_EUCGR</name>
<dbReference type="InterPro" id="IPR005828">
    <property type="entry name" value="MFS_sugar_transport-like"/>
</dbReference>
<dbReference type="Gene3D" id="1.20.1250.20">
    <property type="entry name" value="MFS general substrate transporter like domains"/>
    <property type="match status" value="1"/>
</dbReference>
<dbReference type="Pfam" id="PF00083">
    <property type="entry name" value="Sugar_tr"/>
    <property type="match status" value="1"/>
</dbReference>
<proteinExistence type="inferred from homology"/>
<evidence type="ECO:0000256" key="4">
    <source>
        <dbReference type="ARBA" id="ARBA00022597"/>
    </source>
</evidence>
<feature type="transmembrane region" description="Helical" evidence="9">
    <location>
        <begin position="518"/>
        <end position="549"/>
    </location>
</feature>
<keyword evidence="8 9" id="KW-0472">Membrane</keyword>
<dbReference type="GO" id="GO:0016020">
    <property type="term" value="C:membrane"/>
    <property type="evidence" value="ECO:0007669"/>
    <property type="project" value="UniProtKB-SubCell"/>
</dbReference>
<dbReference type="InParanoid" id="A0A059BA16"/>
<feature type="transmembrane region" description="Helical" evidence="9">
    <location>
        <begin position="461"/>
        <end position="482"/>
    </location>
</feature>
<feature type="transmembrane region" description="Helical" evidence="9">
    <location>
        <begin position="489"/>
        <end position="512"/>
    </location>
</feature>
<feature type="transmembrane region" description="Helical" evidence="9">
    <location>
        <begin position="169"/>
        <end position="188"/>
    </location>
</feature>
<evidence type="ECO:0000256" key="3">
    <source>
        <dbReference type="ARBA" id="ARBA00022448"/>
    </source>
</evidence>
<sequence>MAICPQQCSWAFQMHRSTRHFSHFSPFSDQEMEEAIEIAFLIFHIAVAMDCRPFGMDDSYRAFLLWMFNEGDEEPGLDDSYRTFLLWMFHEGEEGENGRDGSGLVDQQEEDVEAGEDVFGAHEIEIELEDDGEDALTPPPVDIDHPNRQGRIEDFDPPARLLPNKYATIYALAASLTTISLAYVQLLISGSAPYFKTDLALRDSQLQLMTAILAVSSLLGLVLARLISDKFGRRWTIVTAGAIYFVGPVIMGSAQSYVMLLFGRSLANLGASFALTIAPVYATEISPIFSRGILISFPEVCISFGTLFGNLSNYIFSKFLLEHARRLVLSTGAIPSVVLLLAFIVFHMPESPEWLIMRGHLGLAKPILSKTSRSEEETALRLAQIKKDVGIPEECDQDIVDTHQNMGAWRDILHPTKGICHMLLCTIVIQFVQQACSIDTMMLFAPIIFGKLGIMASTKRLLVSLMVDLLKIPSVLFATYFVDRLGRRWLLLSSIGGVVISLVSFGACLRFIEASNTRPLWAIVTCLVTGIGYVISFSIGLAPIAAVYCSEIFPTRLRAQGYTIGVGVKQTVNIGLSLSYIWLAKAITLGGTAISLAFIALVVGLLLYWLMPETSGKTVEEIKLLFGNYKQSIQLHEGVMTTMILGRHTNC</sequence>
<evidence type="ECO:0000256" key="9">
    <source>
        <dbReference type="SAM" id="Phobius"/>
    </source>
</evidence>
<evidence type="ECO:0000256" key="1">
    <source>
        <dbReference type="ARBA" id="ARBA00004141"/>
    </source>
</evidence>
<dbReference type="STRING" id="71139.A0A059BA16"/>
<dbReference type="PANTHER" id="PTHR23500:SF424">
    <property type="entry name" value="POLYOL TRANSPORTER 5"/>
    <property type="match status" value="1"/>
</dbReference>
<dbReference type="eggNOG" id="KOG0254">
    <property type="taxonomic scope" value="Eukaryota"/>
</dbReference>
<reference evidence="11" key="1">
    <citation type="submission" date="2013-07" db="EMBL/GenBank/DDBJ databases">
        <title>The genome of Eucalyptus grandis.</title>
        <authorList>
            <person name="Schmutz J."/>
            <person name="Hayes R."/>
            <person name="Myburg A."/>
            <person name="Tuskan G."/>
            <person name="Grattapaglia D."/>
            <person name="Rokhsar D.S."/>
        </authorList>
    </citation>
    <scope>NUCLEOTIDE SEQUENCE</scope>
    <source>
        <tissue evidence="11">Leaf extractions</tissue>
    </source>
</reference>
<accession>A0A059BA16</accession>
<feature type="transmembrane region" description="Helical" evidence="9">
    <location>
        <begin position="589"/>
        <end position="610"/>
    </location>
</feature>
<protein>
    <recommendedName>
        <fullName evidence="10">Major facilitator superfamily (MFS) profile domain-containing protein</fullName>
    </recommendedName>
</protein>
<dbReference type="EMBL" id="KK198759">
    <property type="protein sequence ID" value="KCW62751.1"/>
    <property type="molecule type" value="Genomic_DNA"/>
</dbReference>
<keyword evidence="4" id="KW-0762">Sugar transport</keyword>
<feature type="transmembrane region" description="Helical" evidence="9">
    <location>
        <begin position="293"/>
        <end position="315"/>
    </location>
</feature>
<evidence type="ECO:0000256" key="7">
    <source>
        <dbReference type="ARBA" id="ARBA00022989"/>
    </source>
</evidence>
<organism evidence="11">
    <name type="scientific">Eucalyptus grandis</name>
    <name type="common">Flooded gum</name>
    <dbReference type="NCBI Taxonomy" id="71139"/>
    <lineage>
        <taxon>Eukaryota</taxon>
        <taxon>Viridiplantae</taxon>
        <taxon>Streptophyta</taxon>
        <taxon>Embryophyta</taxon>
        <taxon>Tracheophyta</taxon>
        <taxon>Spermatophyta</taxon>
        <taxon>Magnoliopsida</taxon>
        <taxon>eudicotyledons</taxon>
        <taxon>Gunneridae</taxon>
        <taxon>Pentapetalae</taxon>
        <taxon>rosids</taxon>
        <taxon>malvids</taxon>
        <taxon>Myrtales</taxon>
        <taxon>Myrtaceae</taxon>
        <taxon>Myrtoideae</taxon>
        <taxon>Eucalypteae</taxon>
        <taxon>Eucalyptus</taxon>
    </lineage>
</organism>
<feature type="domain" description="Major facilitator superfamily (MFS) profile" evidence="10">
    <location>
        <begin position="166"/>
        <end position="615"/>
    </location>
</feature>
<feature type="transmembrane region" description="Helical" evidence="9">
    <location>
        <begin position="327"/>
        <end position="348"/>
    </location>
</feature>
<evidence type="ECO:0000256" key="2">
    <source>
        <dbReference type="ARBA" id="ARBA00010992"/>
    </source>
</evidence>
<evidence type="ECO:0000259" key="10">
    <source>
        <dbReference type="PROSITE" id="PS50850"/>
    </source>
</evidence>
<keyword evidence="6" id="KW-0769">Symport</keyword>
<evidence type="ECO:0000256" key="6">
    <source>
        <dbReference type="ARBA" id="ARBA00022847"/>
    </source>
</evidence>
<dbReference type="PANTHER" id="PTHR23500">
    <property type="entry name" value="SOLUTE CARRIER FAMILY 2, FACILITATED GLUCOSE TRANSPORTER"/>
    <property type="match status" value="1"/>
</dbReference>
<feature type="transmembrane region" description="Helical" evidence="9">
    <location>
        <begin position="208"/>
        <end position="227"/>
    </location>
</feature>
<dbReference type="SUPFAM" id="SSF103473">
    <property type="entry name" value="MFS general substrate transporter"/>
    <property type="match status" value="1"/>
</dbReference>
<dbReference type="InterPro" id="IPR045262">
    <property type="entry name" value="STP/PLT_plant"/>
</dbReference>
<keyword evidence="3" id="KW-0813">Transport</keyword>
<gene>
    <name evidence="11" type="ORF">EUGRSUZ_G00341</name>
</gene>
<dbReference type="InterPro" id="IPR003663">
    <property type="entry name" value="Sugar/inositol_transpt"/>
</dbReference>
<dbReference type="PROSITE" id="PS50850">
    <property type="entry name" value="MFS"/>
    <property type="match status" value="1"/>
</dbReference>
<evidence type="ECO:0000256" key="8">
    <source>
        <dbReference type="ARBA" id="ARBA00023136"/>
    </source>
</evidence>
<dbReference type="InterPro" id="IPR020846">
    <property type="entry name" value="MFS_dom"/>
</dbReference>
<dbReference type="PRINTS" id="PR00171">
    <property type="entry name" value="SUGRTRNSPORT"/>
</dbReference>
<evidence type="ECO:0000256" key="5">
    <source>
        <dbReference type="ARBA" id="ARBA00022692"/>
    </source>
</evidence>